<evidence type="ECO:0000256" key="11">
    <source>
        <dbReference type="RuleBase" id="RU003781"/>
    </source>
</evidence>
<dbReference type="GO" id="GO:0009146">
    <property type="term" value="P:purine nucleoside triphosphate catabolic process"/>
    <property type="evidence" value="ECO:0007669"/>
    <property type="project" value="UniProtKB-UniRule"/>
</dbReference>
<dbReference type="EC" id="3.6.1.66" evidence="10"/>
<keyword evidence="7 10" id="KW-0546">Nucleotide metabolism</keyword>
<comment type="function">
    <text evidence="10">Pyrophosphatase that catalyzes the hydrolysis of nucleoside triphosphates to their monophosphate derivatives, with a high preference for the non-canonical purine nucleotides XTP (xanthosine triphosphate), dITP (deoxyinosine triphosphate) and ITP. Seems to function as a house-cleaning enzyme that removes non-canonical purine nucleotides from the nucleotide pool, thus preventing their incorporation into DNA/RNA and avoiding chromosomal lesions.</text>
</comment>
<dbReference type="OrthoDB" id="9807456at2"/>
<keyword evidence="3 10" id="KW-0479">Metal-binding</keyword>
<accession>C0GEZ8</accession>
<feature type="binding site" evidence="10">
    <location>
        <begin position="7"/>
        <end position="12"/>
    </location>
    <ligand>
        <name>substrate</name>
    </ligand>
</feature>
<proteinExistence type="inferred from homology"/>
<dbReference type="InterPro" id="IPR002637">
    <property type="entry name" value="RdgB/HAM1"/>
</dbReference>
<dbReference type="GO" id="GO:0035870">
    <property type="term" value="F:dITP diphosphatase activity"/>
    <property type="evidence" value="ECO:0007669"/>
    <property type="project" value="UniProtKB-UniRule"/>
</dbReference>
<comment type="cofactor">
    <cofactor evidence="10">
        <name>Mg(2+)</name>
        <dbReference type="ChEBI" id="CHEBI:18420"/>
    </cofactor>
    <text evidence="10">Binds 1 Mg(2+) ion per subunit.</text>
</comment>
<name>C0GEZ8_DETAL</name>
<protein>
    <recommendedName>
        <fullName evidence="10">dITP/XTP pyrophosphatase</fullName>
        <ecNumber evidence="10">3.6.1.66</ecNumber>
    </recommendedName>
    <alternativeName>
        <fullName evidence="10">Non-canonical purine NTP pyrophosphatase</fullName>
    </alternativeName>
    <alternativeName>
        <fullName evidence="10">Non-standard purine NTP pyrophosphatase</fullName>
    </alternativeName>
    <alternativeName>
        <fullName evidence="10">Nucleoside-triphosphate diphosphatase</fullName>
    </alternativeName>
    <alternativeName>
        <fullName evidence="10">Nucleoside-triphosphate pyrophosphatase</fullName>
        <shortName evidence="10">NTPase</shortName>
    </alternativeName>
</protein>
<dbReference type="CDD" id="cd00515">
    <property type="entry name" value="HAM1"/>
    <property type="match status" value="1"/>
</dbReference>
<organism evidence="12 13">
    <name type="scientific">Dethiobacter alkaliphilus AHT 1</name>
    <dbReference type="NCBI Taxonomy" id="555088"/>
    <lineage>
        <taxon>Bacteria</taxon>
        <taxon>Bacillati</taxon>
        <taxon>Bacillota</taxon>
        <taxon>Dethiobacteria</taxon>
        <taxon>Dethiobacterales</taxon>
        <taxon>Dethiobacteraceae</taxon>
        <taxon>Dethiobacter</taxon>
    </lineage>
</organism>
<keyword evidence="4 10" id="KW-0547">Nucleotide-binding</keyword>
<comment type="catalytic activity">
    <reaction evidence="10">
        <text>ITP + H2O = IMP + diphosphate + H(+)</text>
        <dbReference type="Rhea" id="RHEA:29399"/>
        <dbReference type="ChEBI" id="CHEBI:15377"/>
        <dbReference type="ChEBI" id="CHEBI:15378"/>
        <dbReference type="ChEBI" id="CHEBI:33019"/>
        <dbReference type="ChEBI" id="CHEBI:58053"/>
        <dbReference type="ChEBI" id="CHEBI:61402"/>
        <dbReference type="EC" id="3.6.1.66"/>
    </reaction>
</comment>
<feature type="binding site" evidence="10">
    <location>
        <position position="70"/>
    </location>
    <ligand>
        <name>substrate</name>
    </ligand>
</feature>
<evidence type="ECO:0000256" key="1">
    <source>
        <dbReference type="ARBA" id="ARBA00008023"/>
    </source>
</evidence>
<dbReference type="FunFam" id="3.90.950.10:FF:000001">
    <property type="entry name" value="dITP/XTP pyrophosphatase"/>
    <property type="match status" value="1"/>
</dbReference>
<evidence type="ECO:0000256" key="4">
    <source>
        <dbReference type="ARBA" id="ARBA00022741"/>
    </source>
</evidence>
<evidence type="ECO:0000313" key="13">
    <source>
        <dbReference type="Proteomes" id="UP000006443"/>
    </source>
</evidence>
<feature type="binding site" evidence="10">
    <location>
        <position position="40"/>
    </location>
    <ligand>
        <name>Mg(2+)</name>
        <dbReference type="ChEBI" id="CHEBI:18420"/>
    </ligand>
</feature>
<comment type="catalytic activity">
    <reaction evidence="9 10">
        <text>XTP + H2O = XMP + diphosphate + H(+)</text>
        <dbReference type="Rhea" id="RHEA:28610"/>
        <dbReference type="ChEBI" id="CHEBI:15377"/>
        <dbReference type="ChEBI" id="CHEBI:15378"/>
        <dbReference type="ChEBI" id="CHEBI:33019"/>
        <dbReference type="ChEBI" id="CHEBI:57464"/>
        <dbReference type="ChEBI" id="CHEBI:61314"/>
        <dbReference type="EC" id="3.6.1.66"/>
    </reaction>
</comment>
<dbReference type="GO" id="GO:0009117">
    <property type="term" value="P:nucleotide metabolic process"/>
    <property type="evidence" value="ECO:0007669"/>
    <property type="project" value="UniProtKB-KW"/>
</dbReference>
<evidence type="ECO:0000256" key="7">
    <source>
        <dbReference type="ARBA" id="ARBA00023080"/>
    </source>
</evidence>
<evidence type="ECO:0000256" key="5">
    <source>
        <dbReference type="ARBA" id="ARBA00022801"/>
    </source>
</evidence>
<dbReference type="AlphaFoldDB" id="C0GEZ8"/>
<dbReference type="NCBIfam" id="NF011397">
    <property type="entry name" value="PRK14822.1"/>
    <property type="match status" value="1"/>
</dbReference>
<dbReference type="Pfam" id="PF01725">
    <property type="entry name" value="Ham1p_like"/>
    <property type="match status" value="1"/>
</dbReference>
<evidence type="ECO:0000313" key="12">
    <source>
        <dbReference type="EMBL" id="EEG78180.1"/>
    </source>
</evidence>
<dbReference type="SUPFAM" id="SSF52972">
    <property type="entry name" value="ITPase-like"/>
    <property type="match status" value="1"/>
</dbReference>
<dbReference type="GO" id="GO:0017111">
    <property type="term" value="F:ribonucleoside triphosphate phosphatase activity"/>
    <property type="evidence" value="ECO:0007669"/>
    <property type="project" value="InterPro"/>
</dbReference>
<keyword evidence="13" id="KW-1185">Reference proteome</keyword>
<evidence type="ECO:0000256" key="6">
    <source>
        <dbReference type="ARBA" id="ARBA00022842"/>
    </source>
</evidence>
<dbReference type="GO" id="GO:0000166">
    <property type="term" value="F:nucleotide binding"/>
    <property type="evidence" value="ECO:0007669"/>
    <property type="project" value="UniProtKB-KW"/>
</dbReference>
<dbReference type="STRING" id="555088.DealDRAFT_1057"/>
<dbReference type="GO" id="GO:0046872">
    <property type="term" value="F:metal ion binding"/>
    <property type="evidence" value="ECO:0007669"/>
    <property type="project" value="UniProtKB-KW"/>
</dbReference>
<feature type="active site" description="Proton acceptor" evidence="10">
    <location>
        <position position="69"/>
    </location>
</feature>
<evidence type="ECO:0000256" key="8">
    <source>
        <dbReference type="ARBA" id="ARBA00051875"/>
    </source>
</evidence>
<comment type="subunit">
    <text evidence="2 10">Homodimer.</text>
</comment>
<keyword evidence="5 10" id="KW-0378">Hydrolase</keyword>
<dbReference type="HAMAP" id="MF_01405">
    <property type="entry name" value="Non_canon_purine_NTPase"/>
    <property type="match status" value="1"/>
</dbReference>
<keyword evidence="6 10" id="KW-0460">Magnesium</keyword>
<dbReference type="GO" id="GO:0005829">
    <property type="term" value="C:cytosol"/>
    <property type="evidence" value="ECO:0007669"/>
    <property type="project" value="TreeGrafter"/>
</dbReference>
<dbReference type="Proteomes" id="UP000006443">
    <property type="component" value="Unassembled WGS sequence"/>
</dbReference>
<dbReference type="GO" id="GO:0036220">
    <property type="term" value="F:ITP diphosphatase activity"/>
    <property type="evidence" value="ECO:0007669"/>
    <property type="project" value="UniProtKB-UniRule"/>
</dbReference>
<dbReference type="InterPro" id="IPR020922">
    <property type="entry name" value="dITP/XTP_pyrophosphatase"/>
</dbReference>
<reference evidence="12 13" key="1">
    <citation type="submission" date="2009-02" db="EMBL/GenBank/DDBJ databases">
        <title>Sequencing of the draft genome and assembly of Dethiobacter alkaliphilus AHT 1.</title>
        <authorList>
            <consortium name="US DOE Joint Genome Institute (JGI-PGF)"/>
            <person name="Lucas S."/>
            <person name="Copeland A."/>
            <person name="Lapidus A."/>
            <person name="Glavina del Rio T."/>
            <person name="Dalin E."/>
            <person name="Tice H."/>
            <person name="Bruce D."/>
            <person name="Goodwin L."/>
            <person name="Pitluck S."/>
            <person name="Larimer F."/>
            <person name="Land M.L."/>
            <person name="Hauser L."/>
            <person name="Muyzer G."/>
        </authorList>
    </citation>
    <scope>NUCLEOTIDE SEQUENCE [LARGE SCALE GENOMIC DNA]</scope>
    <source>
        <strain evidence="12 13">AHT 1</strain>
    </source>
</reference>
<evidence type="ECO:0000256" key="3">
    <source>
        <dbReference type="ARBA" id="ARBA00022723"/>
    </source>
</evidence>
<gene>
    <name evidence="12" type="ORF">DealDRAFT_1057</name>
</gene>
<dbReference type="InterPro" id="IPR029001">
    <property type="entry name" value="ITPase-like_fam"/>
</dbReference>
<feature type="binding site" evidence="10">
    <location>
        <begin position="152"/>
        <end position="155"/>
    </location>
    <ligand>
        <name>substrate</name>
    </ligand>
</feature>
<comment type="caution">
    <text evidence="12">The sequence shown here is derived from an EMBL/GenBank/DDBJ whole genome shotgun (WGS) entry which is preliminary data.</text>
</comment>
<sequence>MKLIIASRNEGKLREFAQLLADSPLEPVSLSAYPNLPEIEETGSTFRENAALKAETVARLTGEWALADDSGLEVDALGGEPGVYSARYAGEGQGDEANNKKLLDKLADVPEEKRTARFRAVIAIARPGKDTQFAEGAVEGIIAFSPQGSGGFGYDPLFLVPHTGKTFAQMTGEEKNRISHRARAMEQAMKILKQIASEGQ</sequence>
<comment type="similarity">
    <text evidence="1 10 11">Belongs to the HAM1 NTPase family.</text>
</comment>
<feature type="binding site" evidence="10">
    <location>
        <begin position="180"/>
        <end position="181"/>
    </location>
    <ligand>
        <name>substrate</name>
    </ligand>
</feature>
<evidence type="ECO:0000256" key="9">
    <source>
        <dbReference type="ARBA" id="ARBA00052017"/>
    </source>
</evidence>
<feature type="binding site" evidence="10">
    <location>
        <position position="175"/>
    </location>
    <ligand>
        <name>substrate</name>
    </ligand>
</feature>
<dbReference type="GO" id="GO:0036222">
    <property type="term" value="F:XTP diphosphatase activity"/>
    <property type="evidence" value="ECO:0007669"/>
    <property type="project" value="UniProtKB-UniRule"/>
</dbReference>
<comment type="catalytic activity">
    <reaction evidence="8 10">
        <text>dITP + H2O = dIMP + diphosphate + H(+)</text>
        <dbReference type="Rhea" id="RHEA:28342"/>
        <dbReference type="ChEBI" id="CHEBI:15377"/>
        <dbReference type="ChEBI" id="CHEBI:15378"/>
        <dbReference type="ChEBI" id="CHEBI:33019"/>
        <dbReference type="ChEBI" id="CHEBI:61194"/>
        <dbReference type="ChEBI" id="CHEBI:61382"/>
        <dbReference type="EC" id="3.6.1.66"/>
    </reaction>
</comment>
<dbReference type="PANTHER" id="PTHR11067:SF9">
    <property type="entry name" value="INOSINE TRIPHOSPHATE PYROPHOSPHATASE"/>
    <property type="match status" value="1"/>
</dbReference>
<dbReference type="NCBIfam" id="TIGR00042">
    <property type="entry name" value="RdgB/HAM1 family non-canonical purine NTP pyrophosphatase"/>
    <property type="match status" value="1"/>
</dbReference>
<evidence type="ECO:0000256" key="2">
    <source>
        <dbReference type="ARBA" id="ARBA00011738"/>
    </source>
</evidence>
<dbReference type="EMBL" id="ACJM01000004">
    <property type="protein sequence ID" value="EEG78180.1"/>
    <property type="molecule type" value="Genomic_DNA"/>
</dbReference>
<dbReference type="RefSeq" id="WP_008515531.1">
    <property type="nucleotide sequence ID" value="NZ_ACJM01000004.1"/>
</dbReference>
<dbReference type="eggNOG" id="COG0127">
    <property type="taxonomic scope" value="Bacteria"/>
</dbReference>
<dbReference type="Gene3D" id="3.90.950.10">
    <property type="match status" value="1"/>
</dbReference>
<evidence type="ECO:0000256" key="10">
    <source>
        <dbReference type="HAMAP-Rule" id="MF_01405"/>
    </source>
</evidence>
<feature type="binding site" evidence="10">
    <location>
        <position position="69"/>
    </location>
    <ligand>
        <name>Mg(2+)</name>
        <dbReference type="ChEBI" id="CHEBI:18420"/>
    </ligand>
</feature>
<dbReference type="PANTHER" id="PTHR11067">
    <property type="entry name" value="INOSINE TRIPHOSPHATE PYROPHOSPHATASE/HAM1 PROTEIN"/>
    <property type="match status" value="1"/>
</dbReference>